<sequence>MQEPERTAATAAGVWDWFLGGRHHVAADREAAINSQRSFPLASRVAKYNREFLHRTVRYLTSVGVAQFLDIGSGYPVAGSVHEVAPGSRVVYVDYEQDTVDVSRQILSDSPDATSVHGDLRDPEGILGHPEVTGLLDFERPVGLLLMSVLHFIPDELDPRGIVRRCTAPLAPGSHLAISHGTRPSDERSRRFQQDWERVYNHTVVENFHSRSAGEVTSFFDGTTMVPPGLVLAQDWHPDDPDYVADAEDEARQVLLGGIGRMG</sequence>
<name>A0A5C4MCC2_9PSEU</name>
<accession>A0A5C4MCC2</accession>
<keyword evidence="2" id="KW-1185">Reference proteome</keyword>
<dbReference type="RefSeq" id="WP_139094742.1">
    <property type="nucleotide sequence ID" value="NZ_VDFW01000001.1"/>
</dbReference>
<dbReference type="Gene3D" id="3.40.50.150">
    <property type="entry name" value="Vaccinia Virus protein VP39"/>
    <property type="match status" value="1"/>
</dbReference>
<dbReference type="InterPro" id="IPR029063">
    <property type="entry name" value="SAM-dependent_MTases_sf"/>
</dbReference>
<comment type="caution">
    <text evidence="1">The sequence shown here is derived from an EMBL/GenBank/DDBJ whole genome shotgun (WGS) entry which is preliminary data.</text>
</comment>
<reference evidence="1 2" key="1">
    <citation type="submission" date="2019-06" db="EMBL/GenBank/DDBJ databases">
        <title>Amycolatopsis alkalitolerans sp. nov., isolated from Gastrodia elata Blume.</title>
        <authorList>
            <person name="Narsing Rao M.P."/>
            <person name="Li W.J."/>
        </authorList>
    </citation>
    <scope>NUCLEOTIDE SEQUENCE [LARGE SCALE GENOMIC DNA]</scope>
    <source>
        <strain evidence="1 2">SYSUP0005</strain>
    </source>
</reference>
<evidence type="ECO:0008006" key="3">
    <source>
        <dbReference type="Google" id="ProtNLM"/>
    </source>
</evidence>
<dbReference type="EMBL" id="VDFW01000001">
    <property type="protein sequence ID" value="TNC29671.1"/>
    <property type="molecule type" value="Genomic_DNA"/>
</dbReference>
<dbReference type="Proteomes" id="UP000305546">
    <property type="component" value="Unassembled WGS sequence"/>
</dbReference>
<dbReference type="SUPFAM" id="SSF53335">
    <property type="entry name" value="S-adenosyl-L-methionine-dependent methyltransferases"/>
    <property type="match status" value="1"/>
</dbReference>
<proteinExistence type="predicted"/>
<protein>
    <recommendedName>
        <fullName evidence="3">SAM-dependent methyltransferase</fullName>
    </recommendedName>
</protein>
<dbReference type="OrthoDB" id="3516042at2"/>
<gene>
    <name evidence="1" type="ORF">FG385_01560</name>
</gene>
<dbReference type="Pfam" id="PF04672">
    <property type="entry name" value="Methyltransf_19"/>
    <property type="match status" value="1"/>
</dbReference>
<evidence type="ECO:0000313" key="1">
    <source>
        <dbReference type="EMBL" id="TNC29671.1"/>
    </source>
</evidence>
<evidence type="ECO:0000313" key="2">
    <source>
        <dbReference type="Proteomes" id="UP000305546"/>
    </source>
</evidence>
<dbReference type="PIRSF" id="PIRSF017393">
    <property type="entry name" value="MTase_SAV2177"/>
    <property type="match status" value="1"/>
</dbReference>
<dbReference type="AlphaFoldDB" id="A0A5C4MCC2"/>
<organism evidence="1 2">
    <name type="scientific">Amycolatopsis alkalitolerans</name>
    <dbReference type="NCBI Taxonomy" id="2547244"/>
    <lineage>
        <taxon>Bacteria</taxon>
        <taxon>Bacillati</taxon>
        <taxon>Actinomycetota</taxon>
        <taxon>Actinomycetes</taxon>
        <taxon>Pseudonocardiales</taxon>
        <taxon>Pseudonocardiaceae</taxon>
        <taxon>Amycolatopsis</taxon>
    </lineage>
</organism>
<dbReference type="InterPro" id="IPR006764">
    <property type="entry name" value="SAM_dep_MeTrfase_SAV2177_type"/>
</dbReference>